<keyword evidence="2" id="KW-1185">Reference proteome</keyword>
<reference evidence="1" key="1">
    <citation type="submission" date="2023-10" db="EMBL/GenBank/DDBJ databases">
        <authorList>
            <person name="Rodriguez Cubillos JULIANA M."/>
            <person name="De Vega J."/>
        </authorList>
    </citation>
    <scope>NUCLEOTIDE SEQUENCE</scope>
</reference>
<gene>
    <name evidence="1" type="ORF">MILVUS5_LOCUS10143</name>
</gene>
<sequence length="419" mass="47741">MKEVRVGGGDHIKITNHSSIGPHLSAIDRFLWGQQNHIPQKKFQQSVDDQNMCSFDYSNALPYSFMWPNNNMIMTQEASFVDHLLANEEVMNWSDQIPSLCVEKEDVVNGLGKGAKVGRKPKKVPSFSLIKGQWTEEEDRKLVKLVKQHGVRKWSQIAEKLEGRAGKQCRERWHNHLRPDIKKDSWSEEEERILVESHGTIGNRWAEIAKKIPGRTENAIKNHWNATKRRQNSRRKNKRPQTTNGKPQSSILQDYIKTLTQKPSTTTTAAASSSTSGISEDPSSNQSNLVFSGLSHENSSSPLIDESYDDELLFMQQLFKANNNAEPVNPFYKKPSSNSYSLDYSPQTNSNNQILSDVIDHAFVHSNSNSNYPMMNYLNSDHYFSPMLNGIHHNQSNVNYSDGKREMDLLELVSSAQFF</sequence>
<protein>
    <submittedName>
        <fullName evidence="1">Uncharacterized protein</fullName>
    </submittedName>
</protein>
<accession>A0ACB0J5J7</accession>
<evidence type="ECO:0000313" key="2">
    <source>
        <dbReference type="Proteomes" id="UP001177021"/>
    </source>
</evidence>
<dbReference type="Proteomes" id="UP001177021">
    <property type="component" value="Unassembled WGS sequence"/>
</dbReference>
<proteinExistence type="predicted"/>
<organism evidence="1 2">
    <name type="scientific">Trifolium pratense</name>
    <name type="common">Red clover</name>
    <dbReference type="NCBI Taxonomy" id="57577"/>
    <lineage>
        <taxon>Eukaryota</taxon>
        <taxon>Viridiplantae</taxon>
        <taxon>Streptophyta</taxon>
        <taxon>Embryophyta</taxon>
        <taxon>Tracheophyta</taxon>
        <taxon>Spermatophyta</taxon>
        <taxon>Magnoliopsida</taxon>
        <taxon>eudicotyledons</taxon>
        <taxon>Gunneridae</taxon>
        <taxon>Pentapetalae</taxon>
        <taxon>rosids</taxon>
        <taxon>fabids</taxon>
        <taxon>Fabales</taxon>
        <taxon>Fabaceae</taxon>
        <taxon>Papilionoideae</taxon>
        <taxon>50 kb inversion clade</taxon>
        <taxon>NPAAA clade</taxon>
        <taxon>Hologalegina</taxon>
        <taxon>IRL clade</taxon>
        <taxon>Trifolieae</taxon>
        <taxon>Trifolium</taxon>
    </lineage>
</organism>
<comment type="caution">
    <text evidence="1">The sequence shown here is derived from an EMBL/GenBank/DDBJ whole genome shotgun (WGS) entry which is preliminary data.</text>
</comment>
<evidence type="ECO:0000313" key="1">
    <source>
        <dbReference type="EMBL" id="CAJ2640259.1"/>
    </source>
</evidence>
<dbReference type="EMBL" id="CASHSV030000024">
    <property type="protein sequence ID" value="CAJ2640259.1"/>
    <property type="molecule type" value="Genomic_DNA"/>
</dbReference>
<name>A0ACB0J5J7_TRIPR</name>